<keyword evidence="8" id="KW-0146">Chitin degradation</keyword>
<evidence type="ECO:0000259" key="14">
    <source>
        <dbReference type="PROSITE" id="PS51910"/>
    </source>
</evidence>
<evidence type="ECO:0000313" key="15">
    <source>
        <dbReference type="EMBL" id="EEU38535.1"/>
    </source>
</evidence>
<evidence type="ECO:0000256" key="12">
    <source>
        <dbReference type="RuleBase" id="RU000489"/>
    </source>
</evidence>
<dbReference type="InterPro" id="IPR050314">
    <property type="entry name" value="Glycosyl_Hydrlase_18"/>
</dbReference>
<dbReference type="GO" id="GO:0006032">
    <property type="term" value="P:chitin catabolic process"/>
    <property type="evidence" value="ECO:0007669"/>
    <property type="project" value="UniProtKB-KW"/>
</dbReference>
<dbReference type="KEGG" id="nhe:NECHADRAFT_55194"/>
<dbReference type="STRING" id="660122.C7ZBI8"/>
<dbReference type="FunFam" id="3.20.20.80:FF:000075">
    <property type="entry name" value="Sporulation-specific chitinase"/>
    <property type="match status" value="1"/>
</dbReference>
<feature type="chain" id="PRO_5002986971" description="chitinase" evidence="13">
    <location>
        <begin position="25"/>
        <end position="458"/>
    </location>
</feature>
<dbReference type="PROSITE" id="PS51910">
    <property type="entry name" value="GH18_2"/>
    <property type="match status" value="1"/>
</dbReference>
<sequence>MRLTNFRTIAWTVILQVLFGTGHADDLLPSRRAGLSERDVSYVNAVYFVNWGIYQRNFQPHDLPASALTHVLYAFMNVGTNGTVYTADTYADLEKHYENDSWNEGDDNAYGCVKQLYLLKMANRNLKVMLSIGGWTWSQAGSFEAANTAEGRSTFAKSAVTLMKDWGFDGIDIDWEYPKDETEAASLTLLLRAVREELDSYAAEFAPGHHFLLSIAAPAGPGHYGKLDFPALAQVLDYVNLMSYDYLHLGSVASHTSNLYKNSGLPGSTPFNTHDAVQAYLDGGIPAEKIILGMPAYGRSFQATSGLGEPYSGVGLPNSGPGNWEGGIWEYKVLPKQGGEMFYDDIAQASYSYDATTRELISYDSPQAVQAKVAYVKHAGLGGTMFWEASGDKTGPESLVGTSFRSLGSIDQTENWLDYGGLSQKFCPGPQATQIHEPIRGHFPSTVTSVLMVLFLCF</sequence>
<evidence type="ECO:0000256" key="13">
    <source>
        <dbReference type="SAM" id="SignalP"/>
    </source>
</evidence>
<dbReference type="InterPro" id="IPR011583">
    <property type="entry name" value="Chitinase_II/V-like_cat"/>
</dbReference>
<dbReference type="VEuPathDB" id="FungiDB:NECHADRAFT_55194"/>
<organism evidence="15 16">
    <name type="scientific">Fusarium vanettenii (strain ATCC MYA-4622 / CBS 123669 / FGSC 9596 / NRRL 45880 / 77-13-4)</name>
    <name type="common">Fusarium solani subsp. pisi</name>
    <dbReference type="NCBI Taxonomy" id="660122"/>
    <lineage>
        <taxon>Eukaryota</taxon>
        <taxon>Fungi</taxon>
        <taxon>Dikarya</taxon>
        <taxon>Ascomycota</taxon>
        <taxon>Pezizomycotina</taxon>
        <taxon>Sordariomycetes</taxon>
        <taxon>Hypocreomycetidae</taxon>
        <taxon>Hypocreales</taxon>
        <taxon>Nectriaceae</taxon>
        <taxon>Fusarium</taxon>
        <taxon>Fusarium solani species complex</taxon>
        <taxon>Fusarium vanettenii</taxon>
    </lineage>
</organism>
<dbReference type="OMA" id="QTQNHIN"/>
<keyword evidence="5" id="KW-0964">Secreted</keyword>
<dbReference type="Proteomes" id="UP000005206">
    <property type="component" value="Chromosome 14"/>
</dbReference>
<feature type="domain" description="GH18" evidence="14">
    <location>
        <begin position="42"/>
        <end position="410"/>
    </location>
</feature>
<dbReference type="OrthoDB" id="76388at2759"/>
<dbReference type="HOGENOM" id="CLU_002833_1_1_1"/>
<dbReference type="AlphaFoldDB" id="C7ZBI8"/>
<evidence type="ECO:0000313" key="16">
    <source>
        <dbReference type="Proteomes" id="UP000005206"/>
    </source>
</evidence>
<dbReference type="GeneID" id="9670664"/>
<keyword evidence="6 13" id="KW-0732">Signal</keyword>
<evidence type="ECO:0000256" key="9">
    <source>
        <dbReference type="ARBA" id="ARBA00023277"/>
    </source>
</evidence>
<dbReference type="Gene3D" id="3.10.50.10">
    <property type="match status" value="1"/>
</dbReference>
<dbReference type="GO" id="GO:0008843">
    <property type="term" value="F:endochitinase activity"/>
    <property type="evidence" value="ECO:0007669"/>
    <property type="project" value="UniProtKB-EC"/>
</dbReference>
<dbReference type="PANTHER" id="PTHR11177">
    <property type="entry name" value="CHITINASE"/>
    <property type="match status" value="1"/>
</dbReference>
<keyword evidence="10 12" id="KW-0326">Glycosidase</keyword>
<evidence type="ECO:0000256" key="2">
    <source>
        <dbReference type="ARBA" id="ARBA00004613"/>
    </source>
</evidence>
<evidence type="ECO:0000256" key="3">
    <source>
        <dbReference type="ARBA" id="ARBA00008682"/>
    </source>
</evidence>
<keyword evidence="11" id="KW-0624">Polysaccharide degradation</keyword>
<dbReference type="PANTHER" id="PTHR11177:SF384">
    <property type="entry name" value="CHITINASE"/>
    <property type="match status" value="1"/>
</dbReference>
<dbReference type="PROSITE" id="PS01095">
    <property type="entry name" value="GH18_1"/>
    <property type="match status" value="1"/>
</dbReference>
<dbReference type="SMART" id="SM00636">
    <property type="entry name" value="Glyco_18"/>
    <property type="match status" value="1"/>
</dbReference>
<dbReference type="EC" id="3.2.1.14" evidence="4"/>
<dbReference type="InterPro" id="IPR017853">
    <property type="entry name" value="GH"/>
</dbReference>
<evidence type="ECO:0000256" key="11">
    <source>
        <dbReference type="ARBA" id="ARBA00023326"/>
    </source>
</evidence>
<dbReference type="GO" id="GO:0005576">
    <property type="term" value="C:extracellular region"/>
    <property type="evidence" value="ECO:0007669"/>
    <property type="project" value="UniProtKB-SubCell"/>
</dbReference>
<keyword evidence="16" id="KW-1185">Reference proteome</keyword>
<evidence type="ECO:0000256" key="1">
    <source>
        <dbReference type="ARBA" id="ARBA00000822"/>
    </source>
</evidence>
<comment type="subcellular location">
    <subcellularLocation>
        <location evidence="2">Secreted</location>
    </subcellularLocation>
</comment>
<dbReference type="InterPro" id="IPR001223">
    <property type="entry name" value="Glyco_hydro18_cat"/>
</dbReference>
<keyword evidence="9" id="KW-0119">Carbohydrate metabolism</keyword>
<accession>C7ZBI8</accession>
<dbReference type="GO" id="GO:0008061">
    <property type="term" value="F:chitin binding"/>
    <property type="evidence" value="ECO:0007669"/>
    <property type="project" value="InterPro"/>
</dbReference>
<dbReference type="eggNOG" id="KOG2806">
    <property type="taxonomic scope" value="Eukaryota"/>
</dbReference>
<dbReference type="CDD" id="cd06548">
    <property type="entry name" value="GH18_chitinase"/>
    <property type="match status" value="1"/>
</dbReference>
<evidence type="ECO:0000256" key="7">
    <source>
        <dbReference type="ARBA" id="ARBA00022801"/>
    </source>
</evidence>
<protein>
    <recommendedName>
        <fullName evidence="4">chitinase</fullName>
        <ecNumber evidence="4">3.2.1.14</ecNumber>
    </recommendedName>
</protein>
<evidence type="ECO:0000256" key="8">
    <source>
        <dbReference type="ARBA" id="ARBA00023024"/>
    </source>
</evidence>
<comment type="catalytic activity">
    <reaction evidence="1">
        <text>Random endo-hydrolysis of N-acetyl-beta-D-glucosaminide (1-&gt;4)-beta-linkages in chitin and chitodextrins.</text>
        <dbReference type="EC" id="3.2.1.14"/>
    </reaction>
</comment>
<reference evidence="15 16" key="1">
    <citation type="journal article" date="2009" name="PLoS Genet.">
        <title>The genome of Nectria haematococca: contribution of supernumerary chromosomes to gene expansion.</title>
        <authorList>
            <person name="Coleman J.J."/>
            <person name="Rounsley S.D."/>
            <person name="Rodriguez-Carres M."/>
            <person name="Kuo A."/>
            <person name="Wasmann C.C."/>
            <person name="Grimwood J."/>
            <person name="Schmutz J."/>
            <person name="Taga M."/>
            <person name="White G.J."/>
            <person name="Zhou S."/>
            <person name="Schwartz D.C."/>
            <person name="Freitag M."/>
            <person name="Ma L.J."/>
            <person name="Danchin E.G."/>
            <person name="Henrissat B."/>
            <person name="Coutinho P.M."/>
            <person name="Nelson D.R."/>
            <person name="Straney D."/>
            <person name="Napoli C.A."/>
            <person name="Barker B.M."/>
            <person name="Gribskov M."/>
            <person name="Rep M."/>
            <person name="Kroken S."/>
            <person name="Molnar I."/>
            <person name="Rensing C."/>
            <person name="Kennell J.C."/>
            <person name="Zamora J."/>
            <person name="Farman M.L."/>
            <person name="Selker E.U."/>
            <person name="Salamov A."/>
            <person name="Shapiro H."/>
            <person name="Pangilinan J."/>
            <person name="Lindquist E."/>
            <person name="Lamers C."/>
            <person name="Grigoriev I.V."/>
            <person name="Geiser D.M."/>
            <person name="Covert S.F."/>
            <person name="Temporini E."/>
            <person name="Vanetten H.D."/>
        </authorList>
    </citation>
    <scope>NUCLEOTIDE SEQUENCE [LARGE SCALE GENOMIC DNA]</scope>
    <source>
        <strain evidence="16">ATCC MYA-4622 / CBS 123669 / FGSC 9596 / NRRL 45880 / 77-13-4</strain>
    </source>
</reference>
<dbReference type="SUPFAM" id="SSF51445">
    <property type="entry name" value="(Trans)glycosidases"/>
    <property type="match status" value="1"/>
</dbReference>
<gene>
    <name evidence="15" type="ORF">NECHADRAFT_55194</name>
</gene>
<dbReference type="InterPro" id="IPR029070">
    <property type="entry name" value="Chitinase_insertion_sf"/>
</dbReference>
<dbReference type="Pfam" id="PF00704">
    <property type="entry name" value="Glyco_hydro_18"/>
    <property type="match status" value="1"/>
</dbReference>
<evidence type="ECO:0000256" key="6">
    <source>
        <dbReference type="ARBA" id="ARBA00022729"/>
    </source>
</evidence>
<evidence type="ECO:0000256" key="10">
    <source>
        <dbReference type="ARBA" id="ARBA00023295"/>
    </source>
</evidence>
<dbReference type="InterPro" id="IPR001579">
    <property type="entry name" value="Glyco_hydro_18_chit_AS"/>
</dbReference>
<feature type="signal peptide" evidence="13">
    <location>
        <begin position="1"/>
        <end position="24"/>
    </location>
</feature>
<evidence type="ECO:0000256" key="5">
    <source>
        <dbReference type="ARBA" id="ARBA00022525"/>
    </source>
</evidence>
<evidence type="ECO:0000256" key="4">
    <source>
        <dbReference type="ARBA" id="ARBA00012729"/>
    </source>
</evidence>
<name>C7ZBI8_FUSV7</name>
<dbReference type="EMBL" id="GG698915">
    <property type="protein sequence ID" value="EEU38535.1"/>
    <property type="molecule type" value="Genomic_DNA"/>
</dbReference>
<dbReference type="RefSeq" id="XP_003044248.1">
    <property type="nucleotide sequence ID" value="XM_003044202.1"/>
</dbReference>
<dbReference type="FunCoup" id="C7ZBI8">
    <property type="interactions" value="589"/>
</dbReference>
<proteinExistence type="inferred from homology"/>
<dbReference type="SUPFAM" id="SSF54556">
    <property type="entry name" value="Chitinase insertion domain"/>
    <property type="match status" value="1"/>
</dbReference>
<keyword evidence="7 12" id="KW-0378">Hydrolase</keyword>
<comment type="similarity">
    <text evidence="3">Belongs to the glycosyl hydrolase 18 family. Chitinase class V subfamily.</text>
</comment>
<dbReference type="InParanoid" id="C7ZBI8"/>
<dbReference type="Gene3D" id="3.20.20.80">
    <property type="entry name" value="Glycosidases"/>
    <property type="match status" value="1"/>
</dbReference>
<dbReference type="GO" id="GO:0000272">
    <property type="term" value="P:polysaccharide catabolic process"/>
    <property type="evidence" value="ECO:0007669"/>
    <property type="project" value="UniProtKB-KW"/>
</dbReference>